<comment type="caution">
    <text evidence="8">The sequence shown here is derived from an EMBL/GenBank/DDBJ whole genome shotgun (WGS) entry which is preliminary data.</text>
</comment>
<gene>
    <name evidence="8" type="ORF">ATL41_0051</name>
</gene>
<dbReference type="PANTHER" id="PTHR30477:SF0">
    <property type="entry name" value="METAL TRANSPORT SYSTEM MEMBRANE PROTEIN TM_0125-RELATED"/>
    <property type="match status" value="1"/>
</dbReference>
<feature type="transmembrane region" description="Helical" evidence="7">
    <location>
        <begin position="143"/>
        <end position="167"/>
    </location>
</feature>
<keyword evidence="4 7" id="KW-1133">Transmembrane helix</keyword>
<keyword evidence="6" id="KW-0813">Transport</keyword>
<name>A0A2A9E9P3_9MICO</name>
<comment type="similarity">
    <text evidence="2 6">Belongs to the ABC-3 integral membrane protein family.</text>
</comment>
<feature type="transmembrane region" description="Helical" evidence="7">
    <location>
        <begin position="71"/>
        <end position="90"/>
    </location>
</feature>
<dbReference type="InterPro" id="IPR001626">
    <property type="entry name" value="ABC_TroCD"/>
</dbReference>
<feature type="transmembrane region" description="Helical" evidence="7">
    <location>
        <begin position="258"/>
        <end position="278"/>
    </location>
</feature>
<keyword evidence="5 7" id="KW-0472">Membrane</keyword>
<evidence type="ECO:0000256" key="2">
    <source>
        <dbReference type="ARBA" id="ARBA00008034"/>
    </source>
</evidence>
<organism evidence="8 9">
    <name type="scientific">Flavimobilis soli</name>
    <dbReference type="NCBI Taxonomy" id="442709"/>
    <lineage>
        <taxon>Bacteria</taxon>
        <taxon>Bacillati</taxon>
        <taxon>Actinomycetota</taxon>
        <taxon>Actinomycetes</taxon>
        <taxon>Micrococcales</taxon>
        <taxon>Jonesiaceae</taxon>
        <taxon>Flavimobilis</taxon>
    </lineage>
</organism>
<evidence type="ECO:0000256" key="5">
    <source>
        <dbReference type="ARBA" id="ARBA00023136"/>
    </source>
</evidence>
<evidence type="ECO:0000256" key="7">
    <source>
        <dbReference type="SAM" id="Phobius"/>
    </source>
</evidence>
<feature type="transmembrane region" description="Helical" evidence="7">
    <location>
        <begin position="232"/>
        <end position="252"/>
    </location>
</feature>
<proteinExistence type="inferred from homology"/>
<dbReference type="GO" id="GO:0043190">
    <property type="term" value="C:ATP-binding cassette (ABC) transporter complex"/>
    <property type="evidence" value="ECO:0007669"/>
    <property type="project" value="InterPro"/>
</dbReference>
<dbReference type="Proteomes" id="UP000221394">
    <property type="component" value="Unassembled WGS sequence"/>
</dbReference>
<feature type="transmembrane region" description="Helical" evidence="7">
    <location>
        <begin position="46"/>
        <end position="65"/>
    </location>
</feature>
<dbReference type="SUPFAM" id="SSF81345">
    <property type="entry name" value="ABC transporter involved in vitamin B12 uptake, BtuC"/>
    <property type="match status" value="1"/>
</dbReference>
<keyword evidence="9" id="KW-1185">Reference proteome</keyword>
<evidence type="ECO:0000256" key="1">
    <source>
        <dbReference type="ARBA" id="ARBA00004141"/>
    </source>
</evidence>
<dbReference type="GO" id="GO:0055085">
    <property type="term" value="P:transmembrane transport"/>
    <property type="evidence" value="ECO:0007669"/>
    <property type="project" value="InterPro"/>
</dbReference>
<dbReference type="AlphaFoldDB" id="A0A2A9E9P3"/>
<protein>
    <submittedName>
        <fullName evidence="8">Zinc transport system permease protein</fullName>
    </submittedName>
</protein>
<dbReference type="PANTHER" id="PTHR30477">
    <property type="entry name" value="ABC-TRANSPORTER METAL-BINDING PROTEIN"/>
    <property type="match status" value="1"/>
</dbReference>
<feature type="transmembrane region" description="Helical" evidence="7">
    <location>
        <begin position="102"/>
        <end position="123"/>
    </location>
</feature>
<evidence type="ECO:0000256" key="3">
    <source>
        <dbReference type="ARBA" id="ARBA00022692"/>
    </source>
</evidence>
<comment type="subcellular location">
    <subcellularLocation>
        <location evidence="6">Cell membrane</location>
        <topology evidence="6">Multi-pass membrane protein</topology>
    </subcellularLocation>
    <subcellularLocation>
        <location evidence="1">Membrane</location>
        <topology evidence="1">Multi-pass membrane protein</topology>
    </subcellularLocation>
</comment>
<dbReference type="GO" id="GO:0010043">
    <property type="term" value="P:response to zinc ion"/>
    <property type="evidence" value="ECO:0007669"/>
    <property type="project" value="TreeGrafter"/>
</dbReference>
<evidence type="ECO:0000256" key="6">
    <source>
        <dbReference type="RuleBase" id="RU003943"/>
    </source>
</evidence>
<keyword evidence="3 6" id="KW-0812">Transmembrane</keyword>
<dbReference type="EMBL" id="PDJH01000001">
    <property type="protein sequence ID" value="PFG35376.1"/>
    <property type="molecule type" value="Genomic_DNA"/>
</dbReference>
<dbReference type="InterPro" id="IPR037294">
    <property type="entry name" value="ABC_BtuC-like"/>
</dbReference>
<sequence>MGIVEMLQTPLMQRALLAALLVGIVAPVMGTYLVQRKLSLLGDGIGHVALTGVALGWLVGAAMGLVPQDALAIPGAVVTAVLGAVGIEVVRERGRTSGDVALALLFYGGIAGGVLIIELAGGQSSNLMAYLFGSISVVTTTDLVLTAVLALVVLGLGIGLRTALFAVSQDEEFARASGLPVRFLNIAIAVMSALTVTVAMRVVGLLLVSALMIVPVAIAQLVTKSFVWTMRLAIMTGVVICVVGLSLTYWVAVSPGAMIVVLAIAVYAVVAVVTPLLARTRGHHDPHPDVTSDVILEAP</sequence>
<reference evidence="8 9" key="1">
    <citation type="submission" date="2017-10" db="EMBL/GenBank/DDBJ databases">
        <title>Sequencing the genomes of 1000 actinobacteria strains.</title>
        <authorList>
            <person name="Klenk H.-P."/>
        </authorList>
    </citation>
    <scope>NUCLEOTIDE SEQUENCE [LARGE SCALE GENOMIC DNA]</scope>
    <source>
        <strain evidence="8 9">DSM 21574</strain>
    </source>
</reference>
<evidence type="ECO:0000313" key="9">
    <source>
        <dbReference type="Proteomes" id="UP000221394"/>
    </source>
</evidence>
<feature type="transmembrane region" description="Helical" evidence="7">
    <location>
        <begin position="205"/>
        <end position="223"/>
    </location>
</feature>
<dbReference type="Pfam" id="PF00950">
    <property type="entry name" value="ABC-3"/>
    <property type="match status" value="1"/>
</dbReference>
<evidence type="ECO:0000256" key="4">
    <source>
        <dbReference type="ARBA" id="ARBA00022989"/>
    </source>
</evidence>
<accession>A0A2A9E9P3</accession>
<evidence type="ECO:0000313" key="8">
    <source>
        <dbReference type="EMBL" id="PFG35376.1"/>
    </source>
</evidence>
<feature type="transmembrane region" description="Helical" evidence="7">
    <location>
        <begin position="179"/>
        <end position="199"/>
    </location>
</feature>
<dbReference type="Gene3D" id="1.10.3470.10">
    <property type="entry name" value="ABC transporter involved in vitamin B12 uptake, BtuC"/>
    <property type="match status" value="1"/>
</dbReference>
<feature type="transmembrane region" description="Helical" evidence="7">
    <location>
        <begin position="15"/>
        <end position="34"/>
    </location>
</feature>